<dbReference type="RefSeq" id="WP_345481856.1">
    <property type="nucleotide sequence ID" value="NZ_BAABLP010000006.1"/>
</dbReference>
<protein>
    <submittedName>
        <fullName evidence="8">Lipopolysaccharide biosynthesis protein</fullName>
    </submittedName>
</protein>
<evidence type="ECO:0000313" key="9">
    <source>
        <dbReference type="Proteomes" id="UP001500121"/>
    </source>
</evidence>
<evidence type="ECO:0000256" key="2">
    <source>
        <dbReference type="ARBA" id="ARBA00007430"/>
    </source>
</evidence>
<feature type="transmembrane region" description="Helical" evidence="7">
    <location>
        <begin position="387"/>
        <end position="409"/>
    </location>
</feature>
<feature type="transmembrane region" description="Helical" evidence="7">
    <location>
        <begin position="152"/>
        <end position="176"/>
    </location>
</feature>
<keyword evidence="4 7" id="KW-0812">Transmembrane</keyword>
<dbReference type="PANTHER" id="PTHR30250">
    <property type="entry name" value="PST FAMILY PREDICTED COLANIC ACID TRANSPORTER"/>
    <property type="match status" value="1"/>
</dbReference>
<dbReference type="EMBL" id="BAABLP010000006">
    <property type="protein sequence ID" value="GAA4753064.1"/>
    <property type="molecule type" value="Genomic_DNA"/>
</dbReference>
<evidence type="ECO:0000256" key="6">
    <source>
        <dbReference type="ARBA" id="ARBA00023136"/>
    </source>
</evidence>
<gene>
    <name evidence="8" type="ORF">GCM10025783_27430</name>
</gene>
<feature type="transmembrane region" description="Helical" evidence="7">
    <location>
        <begin position="363"/>
        <end position="381"/>
    </location>
</feature>
<evidence type="ECO:0000256" key="1">
    <source>
        <dbReference type="ARBA" id="ARBA00004651"/>
    </source>
</evidence>
<keyword evidence="6 7" id="KW-0472">Membrane</keyword>
<reference evidence="9" key="1">
    <citation type="journal article" date="2019" name="Int. J. Syst. Evol. Microbiol.">
        <title>The Global Catalogue of Microorganisms (GCM) 10K type strain sequencing project: providing services to taxonomists for standard genome sequencing and annotation.</title>
        <authorList>
            <consortium name="The Broad Institute Genomics Platform"/>
            <consortium name="The Broad Institute Genome Sequencing Center for Infectious Disease"/>
            <person name="Wu L."/>
            <person name="Ma J."/>
        </authorList>
    </citation>
    <scope>NUCLEOTIDE SEQUENCE [LARGE SCALE GENOMIC DNA]</scope>
    <source>
        <strain evidence="9">JCM 19015</strain>
    </source>
</reference>
<dbReference type="Proteomes" id="UP001500121">
    <property type="component" value="Unassembled WGS sequence"/>
</dbReference>
<feature type="transmembrane region" description="Helical" evidence="7">
    <location>
        <begin position="123"/>
        <end position="140"/>
    </location>
</feature>
<organism evidence="8 9">
    <name type="scientific">Amnibacterium soli</name>
    <dbReference type="NCBI Taxonomy" id="1282736"/>
    <lineage>
        <taxon>Bacteria</taxon>
        <taxon>Bacillati</taxon>
        <taxon>Actinomycetota</taxon>
        <taxon>Actinomycetes</taxon>
        <taxon>Micrococcales</taxon>
        <taxon>Microbacteriaceae</taxon>
        <taxon>Amnibacterium</taxon>
    </lineage>
</organism>
<proteinExistence type="inferred from homology"/>
<feature type="transmembrane region" description="Helical" evidence="7">
    <location>
        <begin position="421"/>
        <end position="442"/>
    </location>
</feature>
<comment type="subcellular location">
    <subcellularLocation>
        <location evidence="1">Cell membrane</location>
        <topology evidence="1">Multi-pass membrane protein</topology>
    </subcellularLocation>
</comment>
<evidence type="ECO:0000256" key="5">
    <source>
        <dbReference type="ARBA" id="ARBA00022989"/>
    </source>
</evidence>
<name>A0ABP8ZD30_9MICO</name>
<dbReference type="InterPro" id="IPR050833">
    <property type="entry name" value="Poly_Biosynth_Transport"/>
</dbReference>
<evidence type="ECO:0000256" key="4">
    <source>
        <dbReference type="ARBA" id="ARBA00022692"/>
    </source>
</evidence>
<feature type="transmembrane region" description="Helical" evidence="7">
    <location>
        <begin position="448"/>
        <end position="469"/>
    </location>
</feature>
<feature type="transmembrane region" description="Helical" evidence="7">
    <location>
        <begin position="50"/>
        <end position="76"/>
    </location>
</feature>
<comment type="caution">
    <text evidence="8">The sequence shown here is derived from an EMBL/GenBank/DDBJ whole genome shotgun (WGS) entry which is preliminary data.</text>
</comment>
<keyword evidence="3" id="KW-1003">Cell membrane</keyword>
<dbReference type="PANTHER" id="PTHR30250:SF10">
    <property type="entry name" value="LIPOPOLYSACCHARIDE BIOSYNTHESIS PROTEIN WZXC"/>
    <property type="match status" value="1"/>
</dbReference>
<evidence type="ECO:0000313" key="8">
    <source>
        <dbReference type="EMBL" id="GAA4753064.1"/>
    </source>
</evidence>
<dbReference type="CDD" id="cd13127">
    <property type="entry name" value="MATE_tuaB_like"/>
    <property type="match status" value="1"/>
</dbReference>
<accession>A0ABP8ZD30</accession>
<feature type="transmembrane region" description="Helical" evidence="7">
    <location>
        <begin position="329"/>
        <end position="351"/>
    </location>
</feature>
<sequence>MSGGGPVAAERVGTVAVRGGLVTVGGQAGRVLVQLVSVVVLSRLLSPGDFGLVAMVTALVGLAALLGDFGLSLAAIQATEATHQQRTNLFWLNAAIGAATSLVVLAVSPLIQAFYGVEEVGGIARALAVTFLLSALSAQFRAEATRRLRFTALAVVDLVAPALGLVAAVVLALAGAGFEALVAQQIAVVAAQLVLLVVLASWSPGLPRRTPGMAGFLRFGRDNLLLQVLTYASSNVDAVVVGVANGPAVLGTYNRAVQLFRLPVQQLAAPLTRVALPMLARVTDHDTYVRYLNHAQRYLVYTLGTAFALTAGLAAPVVALLLGPQWRDAAPILTALAVGGIFQALSYAYYWHFLASAQTALQLRFSVVSRVLTVVLILAASGAGPVAIAWASSLGLLVNCVLLTCLALPRSGVAVREVAGTALRASIAVLAVAALSWLGATLGDRIDVAVGLLLGLGGAAVAAAASAAARPVRRDLALLLTLTRKVRSA</sequence>
<evidence type="ECO:0000256" key="7">
    <source>
        <dbReference type="SAM" id="Phobius"/>
    </source>
</evidence>
<keyword evidence="9" id="KW-1185">Reference proteome</keyword>
<feature type="transmembrane region" description="Helical" evidence="7">
    <location>
        <begin position="298"/>
        <end position="323"/>
    </location>
</feature>
<feature type="transmembrane region" description="Helical" evidence="7">
    <location>
        <begin position="88"/>
        <end position="111"/>
    </location>
</feature>
<feature type="transmembrane region" description="Helical" evidence="7">
    <location>
        <begin position="182"/>
        <end position="202"/>
    </location>
</feature>
<comment type="similarity">
    <text evidence="2">Belongs to the polysaccharide synthase family.</text>
</comment>
<dbReference type="Pfam" id="PF13440">
    <property type="entry name" value="Polysacc_synt_3"/>
    <property type="match status" value="1"/>
</dbReference>
<evidence type="ECO:0000256" key="3">
    <source>
        <dbReference type="ARBA" id="ARBA00022475"/>
    </source>
</evidence>
<keyword evidence="5 7" id="KW-1133">Transmembrane helix</keyword>